<dbReference type="PRINTS" id="PR01224">
    <property type="entry name" value="DELTATUBULIN"/>
</dbReference>
<sequence>QVSFPVLFDNVLDCLVEPYNTVLSLNRIIESGDSAFLLDNKSGYDICYRQLKLANPTYGDLNRLFSSAISGITSPFRFRSTDNLSLLKLNVQLQCSPRLHFYVPSVDYSNGNDLNQLLSNRFSMAFCGVERVKSISNQFLLSYETDTIQIQQEGQFCFCQQVNNTLIRNTPAVNEVLKRFSEAFRQMFRRKAFIHWYLGEGMDEAEFNESILQLEDLVDEYQGQQQ</sequence>
<dbReference type="PANTHER" id="PTHR11588">
    <property type="entry name" value="TUBULIN"/>
    <property type="match status" value="1"/>
</dbReference>
<dbReference type="InterPro" id="IPR002967">
    <property type="entry name" value="Delta_tubulin"/>
</dbReference>
<dbReference type="SUPFAM" id="SSF52490">
    <property type="entry name" value="Tubulin nucleotide-binding domain-like"/>
    <property type="match status" value="1"/>
</dbReference>
<organism evidence="5">
    <name type="scientific">Trepomonas sp. PC1</name>
    <dbReference type="NCBI Taxonomy" id="1076344"/>
    <lineage>
        <taxon>Eukaryota</taxon>
        <taxon>Metamonada</taxon>
        <taxon>Diplomonadida</taxon>
        <taxon>Hexamitidae</taxon>
        <taxon>Hexamitinae</taxon>
        <taxon>Trepomonas</taxon>
    </lineage>
</organism>
<dbReference type="InterPro" id="IPR036525">
    <property type="entry name" value="Tubulin/FtsZ_GTPase_sf"/>
</dbReference>
<dbReference type="Gene3D" id="1.10.287.600">
    <property type="entry name" value="Helix hairpin bin"/>
    <property type="match status" value="1"/>
</dbReference>
<accession>A0A146KHD7</accession>
<dbReference type="GO" id="GO:0005200">
    <property type="term" value="F:structural constituent of cytoskeleton"/>
    <property type="evidence" value="ECO:0007669"/>
    <property type="project" value="InterPro"/>
</dbReference>
<dbReference type="GO" id="GO:0005525">
    <property type="term" value="F:GTP binding"/>
    <property type="evidence" value="ECO:0007669"/>
    <property type="project" value="UniProtKB-KW"/>
</dbReference>
<gene>
    <name evidence="5" type="ORF">TPC1_11804</name>
</gene>
<evidence type="ECO:0000313" key="5">
    <source>
        <dbReference type="EMBL" id="JAP95264.1"/>
    </source>
</evidence>
<dbReference type="AlphaFoldDB" id="A0A146KHD7"/>
<dbReference type="InterPro" id="IPR023123">
    <property type="entry name" value="Tubulin_C"/>
</dbReference>
<dbReference type="PRINTS" id="PR01161">
    <property type="entry name" value="TUBULIN"/>
</dbReference>
<proteinExistence type="inferred from homology"/>
<keyword evidence="3" id="KW-0547">Nucleotide-binding</keyword>
<evidence type="ECO:0000256" key="4">
    <source>
        <dbReference type="ARBA" id="ARBA00023134"/>
    </source>
</evidence>
<keyword evidence="4" id="KW-0342">GTP-binding</keyword>
<dbReference type="GO" id="GO:0005874">
    <property type="term" value="C:microtubule"/>
    <property type="evidence" value="ECO:0007669"/>
    <property type="project" value="UniProtKB-KW"/>
</dbReference>
<dbReference type="InterPro" id="IPR008280">
    <property type="entry name" value="Tub_FtsZ_C"/>
</dbReference>
<dbReference type="SUPFAM" id="SSF55307">
    <property type="entry name" value="Tubulin C-terminal domain-like"/>
    <property type="match status" value="1"/>
</dbReference>
<dbReference type="Gene3D" id="3.40.50.1440">
    <property type="entry name" value="Tubulin/FtsZ, GTPase domain"/>
    <property type="match status" value="1"/>
</dbReference>
<evidence type="ECO:0000256" key="2">
    <source>
        <dbReference type="ARBA" id="ARBA00022701"/>
    </source>
</evidence>
<dbReference type="InterPro" id="IPR000217">
    <property type="entry name" value="Tubulin"/>
</dbReference>
<dbReference type="EMBL" id="GDID01001342">
    <property type="protein sequence ID" value="JAP95264.1"/>
    <property type="molecule type" value="Transcribed_RNA"/>
</dbReference>
<feature type="non-terminal residue" evidence="5">
    <location>
        <position position="1"/>
    </location>
</feature>
<evidence type="ECO:0000256" key="1">
    <source>
        <dbReference type="ARBA" id="ARBA00009636"/>
    </source>
</evidence>
<name>A0A146KHD7_9EUKA</name>
<reference evidence="5" key="1">
    <citation type="submission" date="2015-07" db="EMBL/GenBank/DDBJ databases">
        <title>Adaptation to a free-living lifestyle via gene acquisitions in the diplomonad Trepomonas sp. PC1.</title>
        <authorList>
            <person name="Xu F."/>
            <person name="Jerlstrom-Hultqvist J."/>
            <person name="Kolisko M."/>
            <person name="Simpson A.G.B."/>
            <person name="Roger A.J."/>
            <person name="Svard S.G."/>
            <person name="Andersson J.O."/>
        </authorList>
    </citation>
    <scope>NUCLEOTIDE SEQUENCE</scope>
    <source>
        <strain evidence="5">PC1</strain>
    </source>
</reference>
<comment type="similarity">
    <text evidence="1">Belongs to the tubulin family.</text>
</comment>
<evidence type="ECO:0000256" key="3">
    <source>
        <dbReference type="ARBA" id="ARBA00022741"/>
    </source>
</evidence>
<keyword evidence="2" id="KW-0493">Microtubule</keyword>
<protein>
    <submittedName>
        <fullName evidence="5">Beta tubulin</fullName>
    </submittedName>
</protein>
<dbReference type="GO" id="GO:0007017">
    <property type="term" value="P:microtubule-based process"/>
    <property type="evidence" value="ECO:0007669"/>
    <property type="project" value="InterPro"/>
</dbReference>